<sequence>MHARLPLPSACLSVFGLQPESELRKRVPLPPAYLRSPESGESSAAPRCMRANQGRHAVKRPKLTPSAPHSEPLLLGGRLQAEGRARFEEGGPRGVNSGSGDETLRRSGACQKGRGVVWAASSGERCNLA</sequence>
<accession>A0A9D3M8I5</accession>
<feature type="region of interest" description="Disordered" evidence="1">
    <location>
        <begin position="28"/>
        <end position="74"/>
    </location>
</feature>
<dbReference type="AlphaFoldDB" id="A0A9D3M8I5"/>
<protein>
    <submittedName>
        <fullName evidence="2">Uncharacterized protein</fullName>
    </submittedName>
</protein>
<proteinExistence type="predicted"/>
<evidence type="ECO:0000313" key="3">
    <source>
        <dbReference type="Proteomes" id="UP001044222"/>
    </source>
</evidence>
<organism evidence="2 3">
    <name type="scientific">Anguilla anguilla</name>
    <name type="common">European freshwater eel</name>
    <name type="synonym">Muraena anguilla</name>
    <dbReference type="NCBI Taxonomy" id="7936"/>
    <lineage>
        <taxon>Eukaryota</taxon>
        <taxon>Metazoa</taxon>
        <taxon>Chordata</taxon>
        <taxon>Craniata</taxon>
        <taxon>Vertebrata</taxon>
        <taxon>Euteleostomi</taxon>
        <taxon>Actinopterygii</taxon>
        <taxon>Neopterygii</taxon>
        <taxon>Teleostei</taxon>
        <taxon>Anguilliformes</taxon>
        <taxon>Anguillidae</taxon>
        <taxon>Anguilla</taxon>
    </lineage>
</organism>
<dbReference type="EMBL" id="JAFIRN010000008">
    <property type="protein sequence ID" value="KAG5843606.1"/>
    <property type="molecule type" value="Genomic_DNA"/>
</dbReference>
<reference evidence="2" key="1">
    <citation type="submission" date="2021-01" db="EMBL/GenBank/DDBJ databases">
        <title>A chromosome-scale assembly of European eel, Anguilla anguilla.</title>
        <authorList>
            <person name="Henkel C."/>
            <person name="Jong-Raadsen S.A."/>
            <person name="Dufour S."/>
            <person name="Weltzien F.-A."/>
            <person name="Palstra A.P."/>
            <person name="Pelster B."/>
            <person name="Spaink H.P."/>
            <person name="Van Den Thillart G.E."/>
            <person name="Jansen H."/>
            <person name="Zahm M."/>
            <person name="Klopp C."/>
            <person name="Cedric C."/>
            <person name="Louis A."/>
            <person name="Berthelot C."/>
            <person name="Parey E."/>
            <person name="Roest Crollius H."/>
            <person name="Montfort J."/>
            <person name="Robinson-Rechavi M."/>
            <person name="Bucao C."/>
            <person name="Bouchez O."/>
            <person name="Gislard M."/>
            <person name="Lluch J."/>
            <person name="Milhes M."/>
            <person name="Lampietro C."/>
            <person name="Lopez Roques C."/>
            <person name="Donnadieu C."/>
            <person name="Braasch I."/>
            <person name="Desvignes T."/>
            <person name="Postlethwait J."/>
            <person name="Bobe J."/>
            <person name="Guiguen Y."/>
            <person name="Dirks R."/>
        </authorList>
    </citation>
    <scope>NUCLEOTIDE SEQUENCE</scope>
    <source>
        <strain evidence="2">Tag_6206</strain>
        <tissue evidence="2">Liver</tissue>
    </source>
</reference>
<name>A0A9D3M8I5_ANGAN</name>
<evidence type="ECO:0000256" key="1">
    <source>
        <dbReference type="SAM" id="MobiDB-lite"/>
    </source>
</evidence>
<keyword evidence="3" id="KW-1185">Reference proteome</keyword>
<dbReference type="Proteomes" id="UP001044222">
    <property type="component" value="Chromosome 8"/>
</dbReference>
<comment type="caution">
    <text evidence="2">The sequence shown here is derived from an EMBL/GenBank/DDBJ whole genome shotgun (WGS) entry which is preliminary data.</text>
</comment>
<feature type="region of interest" description="Disordered" evidence="1">
    <location>
        <begin position="86"/>
        <end position="108"/>
    </location>
</feature>
<gene>
    <name evidence="2" type="ORF">ANANG_G00152690</name>
</gene>
<evidence type="ECO:0000313" key="2">
    <source>
        <dbReference type="EMBL" id="KAG5843606.1"/>
    </source>
</evidence>